<dbReference type="InterPro" id="IPR036844">
    <property type="entry name" value="Hint_dom_sf"/>
</dbReference>
<accession>A0ABQ8ZFC6</accession>
<dbReference type="InterPro" id="IPR004042">
    <property type="entry name" value="Intein_endonuc_central"/>
</dbReference>
<evidence type="ECO:0000256" key="4">
    <source>
        <dbReference type="ARBA" id="ARBA00022695"/>
    </source>
</evidence>
<dbReference type="EC" id="2.7.7.6" evidence="10"/>
<dbReference type="SMART" id="SM00306">
    <property type="entry name" value="HintN"/>
    <property type="match status" value="2"/>
</dbReference>
<evidence type="ECO:0000313" key="13">
    <source>
        <dbReference type="EMBL" id="KAJ6255602.1"/>
    </source>
</evidence>
<dbReference type="PROSITE" id="PS50819">
    <property type="entry name" value="INTEIN_ENDONUCLEASE"/>
    <property type="match status" value="1"/>
</dbReference>
<dbReference type="Gene3D" id="3.90.1070.20">
    <property type="match status" value="1"/>
</dbReference>
<dbReference type="InterPro" id="IPR003586">
    <property type="entry name" value="Hint_dom_C"/>
</dbReference>
<dbReference type="PANTHER" id="PTHR20856">
    <property type="entry name" value="DNA-DIRECTED RNA POLYMERASE I SUBUNIT 2"/>
    <property type="match status" value="1"/>
</dbReference>
<dbReference type="InterPro" id="IPR003587">
    <property type="entry name" value="Hint_dom_N"/>
</dbReference>
<dbReference type="Pfam" id="PF04560">
    <property type="entry name" value="RNA_pol_Rpb2_7"/>
    <property type="match status" value="1"/>
</dbReference>
<dbReference type="SMART" id="SM00305">
    <property type="entry name" value="HintC"/>
    <property type="match status" value="2"/>
</dbReference>
<evidence type="ECO:0000256" key="10">
    <source>
        <dbReference type="RuleBase" id="RU363031"/>
    </source>
</evidence>
<evidence type="ECO:0000256" key="1">
    <source>
        <dbReference type="ARBA" id="ARBA00006835"/>
    </source>
</evidence>
<dbReference type="SUPFAM" id="SSF55608">
    <property type="entry name" value="Homing endonucleases"/>
    <property type="match status" value="1"/>
</dbReference>
<dbReference type="Gene3D" id="3.90.1110.10">
    <property type="entry name" value="RNA polymerase Rpb2, domain 2"/>
    <property type="match status" value="1"/>
</dbReference>
<keyword evidence="4 10" id="KW-0548">Nucleotidyltransferase</keyword>
<dbReference type="Gene3D" id="2.40.270.10">
    <property type="entry name" value="DNA-directed RNA polymerase, subunit 2, domain 6"/>
    <property type="match status" value="1"/>
</dbReference>
<evidence type="ECO:0000256" key="11">
    <source>
        <dbReference type="SAM" id="MobiDB-lite"/>
    </source>
</evidence>
<keyword evidence="5" id="KW-0479">Metal-binding</keyword>
<dbReference type="InterPro" id="IPR027434">
    <property type="entry name" value="Homing_endonucl"/>
</dbReference>
<comment type="caution">
    <text evidence="13">The sequence shown here is derived from an EMBL/GenBank/DDBJ whole genome shotgun (WGS) entry which is preliminary data.</text>
</comment>
<dbReference type="Pfam" id="PF04566">
    <property type="entry name" value="RNA_pol_Rpb2_4"/>
    <property type="match status" value="1"/>
</dbReference>
<dbReference type="SUPFAM" id="SSF51294">
    <property type="entry name" value="Hedgehog/intein (Hint) domain"/>
    <property type="match status" value="1"/>
</dbReference>
<proteinExistence type="inferred from homology"/>
<comment type="function">
    <text evidence="10">DNA-dependent RNA polymerase catalyzes the transcription of DNA into RNA using the four ribonucleoside triphosphates as substrates.</text>
</comment>
<keyword evidence="8" id="KW-0651">Protein splicing</keyword>
<keyword evidence="7" id="KW-0862">Zinc</keyword>
<dbReference type="Gene3D" id="2.170.16.10">
    <property type="entry name" value="Hedgehog/Intein (Hint) domain"/>
    <property type="match status" value="3"/>
</dbReference>
<dbReference type="PRINTS" id="PR00379">
    <property type="entry name" value="INTEIN"/>
</dbReference>
<dbReference type="Proteomes" id="UP001150062">
    <property type="component" value="Unassembled WGS sequence"/>
</dbReference>
<dbReference type="InterPro" id="IPR006142">
    <property type="entry name" value="INTEIN"/>
</dbReference>
<dbReference type="InterPro" id="IPR007120">
    <property type="entry name" value="DNA-dir_RNAP_su2_dom"/>
</dbReference>
<dbReference type="NCBIfam" id="TIGR01443">
    <property type="entry name" value="intein_Cterm"/>
    <property type="match status" value="2"/>
</dbReference>
<dbReference type="InterPro" id="IPR037033">
    <property type="entry name" value="DNA-dir_RNAP_su2_hyb_sf"/>
</dbReference>
<evidence type="ECO:0000259" key="12">
    <source>
        <dbReference type="PROSITE" id="PS50819"/>
    </source>
</evidence>
<comment type="catalytic activity">
    <reaction evidence="10">
        <text>RNA(n) + a ribonucleoside 5'-triphosphate = RNA(n+1) + diphosphate</text>
        <dbReference type="Rhea" id="RHEA:21248"/>
        <dbReference type="Rhea" id="RHEA-COMP:14527"/>
        <dbReference type="Rhea" id="RHEA-COMP:17342"/>
        <dbReference type="ChEBI" id="CHEBI:33019"/>
        <dbReference type="ChEBI" id="CHEBI:61557"/>
        <dbReference type="ChEBI" id="CHEBI:140395"/>
        <dbReference type="EC" id="2.7.7.6"/>
    </reaction>
</comment>
<comment type="similarity">
    <text evidence="1 10">Belongs to the RNA polymerase beta chain family.</text>
</comment>
<dbReference type="Pfam" id="PF04567">
    <property type="entry name" value="RNA_pol_Rpb2_5"/>
    <property type="match status" value="1"/>
</dbReference>
<keyword evidence="14" id="KW-1185">Reference proteome</keyword>
<reference evidence="13" key="1">
    <citation type="submission" date="2022-08" db="EMBL/GenBank/DDBJ databases">
        <title>Novel sulfate-reducing endosymbionts in the free-living metamonad Anaeramoeba.</title>
        <authorList>
            <person name="Jerlstrom-Hultqvist J."/>
            <person name="Cepicka I."/>
            <person name="Gallot-Lavallee L."/>
            <person name="Salas-Leiva D."/>
            <person name="Curtis B.A."/>
            <person name="Zahonova K."/>
            <person name="Pipaliya S."/>
            <person name="Dacks J."/>
            <person name="Roger A.J."/>
        </authorList>
    </citation>
    <scope>NUCLEOTIDE SEQUENCE</scope>
    <source>
        <strain evidence="13">Schooner1</strain>
    </source>
</reference>
<dbReference type="InterPro" id="IPR007644">
    <property type="entry name" value="RNA_pol_bsu_protrusion"/>
</dbReference>
<evidence type="ECO:0000256" key="8">
    <source>
        <dbReference type="ARBA" id="ARBA00023000"/>
    </source>
</evidence>
<evidence type="ECO:0000256" key="3">
    <source>
        <dbReference type="ARBA" id="ARBA00022679"/>
    </source>
</evidence>
<dbReference type="Gene3D" id="3.10.28.10">
    <property type="entry name" value="Homing endonucleases"/>
    <property type="match status" value="1"/>
</dbReference>
<evidence type="ECO:0000256" key="5">
    <source>
        <dbReference type="ARBA" id="ARBA00022723"/>
    </source>
</evidence>
<evidence type="ECO:0000256" key="9">
    <source>
        <dbReference type="ARBA" id="ARBA00023163"/>
    </source>
</evidence>
<dbReference type="CDD" id="cd00081">
    <property type="entry name" value="Hint"/>
    <property type="match status" value="1"/>
</dbReference>
<dbReference type="Pfam" id="PF04561">
    <property type="entry name" value="RNA_pol_Rpb2_2"/>
    <property type="match status" value="1"/>
</dbReference>
<dbReference type="CDD" id="cd00653">
    <property type="entry name" value="RNA_pol_B_RPB2"/>
    <property type="match status" value="1"/>
</dbReference>
<protein>
    <recommendedName>
        <fullName evidence="10">DNA-directed RNA polymerase subunit beta</fullName>
        <ecNumber evidence="10">2.7.7.6</ecNumber>
    </recommendedName>
</protein>
<sequence>MSLDPLIDEPMLEIENTEEINQEDTWIVIDSFFEVKGLVRQQLDSFNEFVNCSMQEILDESDPIVIEPHSRHKPYEEFQEATEQHIIRFGQIYLSKPTHQEIDGKNDFLRPHEARLRNLTYSSPLYVDVSREEIFTDENEEDNSTREDLAQVFLGRVPIMLHSKFCILSDNQTDSSLEDLGECSFDQGGYFIITGSERVLVAQEKQSNNTCYVFKKKPPSKFSYVAEIRSTTEGSSKPVSTLYVSMFESKMSRSGQRGNQLHATMPYIRDDIPVVVVFRALGFVADRMIIEHILYDFKDKESMELFRPSLEEAFVIQDQDVALDYIARRGHQVGVRIEQRIKYAKDVLRRELLPHVGTSEYKETIKAYFFGYMIHRILNTALGRREVDDRDHYKNKRLDLAGPLLSSLFRKLFKRLRQDVRLTLQREVDSRKGLNVRNSIRSQMITDGFRYSLATGNWKTPKEQGGRVGVSQALNRLTYLATLSHLRRLNTPIGREGKIAKPRQLHNTHFGHVCPCESPEGQACGLVKNLALMTYISVGAPAMPVLKVLDEWGTENLEEISPETVPKSTKIFVNGVWIGVHRHPMRLVETLRQLRRKKDIKPEVSIVMDVTEKELRIHTEAGRCCRPLYIVENQQLKITKRDINKLKKNEEFKWKDLIKNGLVEFIDTEEEETQMISMTFEDLNRARTSENPYSWTYTHCEIHPSMILGVSASLIPFPDHNQSPRNTYQCLYENEPVLMANGEYKKIKEVKVGDKVKTFNPKTMTESITTVINHFVRNTDKKIYKITTNSGRQIIATYDHKFYTNKGWIKVEDFKVNSTLVAISLHPKLMINNNNNNNKNKTIIFNGNNFKNNLNKMGSISKSNQENVINQLQNINFFPIYNNSSKILILSRILGYCFLNNNHIQININNPKDFKFNINFPDEQSLLFFKQDLKILKLSLLNDFIVSISQIKKEYMMKCNQIFLIILVSLGLFNKNNLIPSWIINGSNLIKQEFLSGYNGNSNKLNLTWDETNNKPTFHFNEEFNKNGKLLNQFIKIYKDLNIQIQLINSINNQDMQLKILETPQNLINYFENIGIRYNCKKNIHNGLIIEYLKYQLYNNNNNNDNKKSSFINWISKVKIINNSIFLPIESLREMPNVKIADITTKSKNHSFIAGNGFCVHNSAMGKQAIGVYALNYNLRMDTLAHVLYYPQKPLVLTRAMKYLHFREFPSGQNAIAAIACYSGYNQEDSIIMNQSAIDRGLFRTIFYRTYKCEQSELPGRPTELFEKPSIEETVGLLPGTYDKLDETDGLVEPGIRVVGGDVIIGKTSPLYRTDENPEDFLIQNEENGETSRPRKPRITKKDSSLICRKGEKGIVDKVMLTTNFTGYKFVRVRVRSTRIPEIGDKFSSRHGQKGTIGMTYRQEDMPFTCEGITPDLIMNPHAVPSRMTIGQLIECLMGKVSAITGVEGYATPFTDVTVEQISNELHKCGYHLRGSEVMYNGHTGRKMSAQIFLGPTYYQRLKHFVADKLHSRSRGPVAQLTRQPLEGRSREGGLRFGEMERDCCSIDTLISNYGNYSSTKIGDLKDGNSIILAYDELHKGLTANIQFRYKFKGIRDCLQITLQDGRTAIYTPDHPILTSAQQWQQVKYIKVLNERIKTGIRYPEVDIAKEIGANKSWNLQTPSGLKLDFTSQDNYLQSLAFARLVGYLITNGKITDKQCTLDLDNQLDLKSALLDLGKFTNVIKENLIFISENNFNIRFKNNFLRQLHEIKGLIVSENLTQLPDFILDKSCPLPIVREFLGGLFGGEGKTCHLLKNGTISSLSFSKFTNHKYLNGLVKMMKQIKMLLGRLGIKNVTIQDPIEISNGNDQTVRVVLDLDLSQVIPFYEQIGFRYNNHKYEKLEAAVSYLKMKNTISRQKKWLLHYIETILDQQKVNNHTAIEKATRHAVNELEKSQAIIHHYAIPSTKYVQDYLKNGTQVNKFPTVRDYFKEIGVLDWFTNRTQQSTRRRKKSKYNLLKKKNKVLPTMNLKVIDIRKVGQQKVCDIQVEHNHNFLANGIISHNCMISHGCARFLKEKLFDVSDAYSVHICDHCGLIAIANLKKGNYECKNCQNRKDISQVRIPYAAKLLFQELMSMLIAPRMII</sequence>
<dbReference type="Pfam" id="PF04563">
    <property type="entry name" value="RNA_pol_Rpb2_1"/>
    <property type="match status" value="1"/>
</dbReference>
<dbReference type="PROSITE" id="PS50818">
    <property type="entry name" value="INTEIN_C_TER"/>
    <property type="match status" value="1"/>
</dbReference>
<organism evidence="13 14">
    <name type="scientific">Anaeramoeba flamelloides</name>
    <dbReference type="NCBI Taxonomy" id="1746091"/>
    <lineage>
        <taxon>Eukaryota</taxon>
        <taxon>Metamonada</taxon>
        <taxon>Anaeramoebidae</taxon>
        <taxon>Anaeramoeba</taxon>
    </lineage>
</organism>
<dbReference type="EMBL" id="JAOAOG010000003">
    <property type="protein sequence ID" value="KAJ6255602.1"/>
    <property type="molecule type" value="Genomic_DNA"/>
</dbReference>
<dbReference type="InterPro" id="IPR037034">
    <property type="entry name" value="RNA_pol_Rpb2_2_sf"/>
</dbReference>
<keyword evidence="3 10" id="KW-0808">Transferase</keyword>
<dbReference type="InterPro" id="IPR007647">
    <property type="entry name" value="RNA_pol_Rpb2_5"/>
</dbReference>
<feature type="region of interest" description="Disordered" evidence="11">
    <location>
        <begin position="1316"/>
        <end position="1342"/>
    </location>
</feature>
<dbReference type="GO" id="GO:0000428">
    <property type="term" value="C:DNA-directed RNA polymerase complex"/>
    <property type="evidence" value="ECO:0007669"/>
    <property type="project" value="UniProtKB-KW"/>
</dbReference>
<dbReference type="InterPro" id="IPR007645">
    <property type="entry name" value="RNA_pol_Rpb2_3"/>
</dbReference>
<evidence type="ECO:0000313" key="14">
    <source>
        <dbReference type="Proteomes" id="UP001150062"/>
    </source>
</evidence>
<dbReference type="InterPro" id="IPR006141">
    <property type="entry name" value="Intein_N"/>
</dbReference>
<dbReference type="InterPro" id="IPR030934">
    <property type="entry name" value="Intein_C"/>
</dbReference>
<evidence type="ECO:0000256" key="2">
    <source>
        <dbReference type="ARBA" id="ARBA00022478"/>
    </source>
</evidence>
<feature type="domain" description="DOD-type homing endonuclease" evidence="12">
    <location>
        <begin position="1751"/>
        <end position="1833"/>
    </location>
</feature>
<dbReference type="Gene3D" id="2.40.50.150">
    <property type="match status" value="1"/>
</dbReference>
<dbReference type="PROSITE" id="PS01166">
    <property type="entry name" value="RNA_POL_BETA"/>
    <property type="match status" value="1"/>
</dbReference>
<dbReference type="Gene3D" id="3.90.1100.10">
    <property type="match status" value="1"/>
</dbReference>
<dbReference type="Pfam" id="PF04565">
    <property type="entry name" value="RNA_pol_Rpb2_3"/>
    <property type="match status" value="1"/>
</dbReference>
<dbReference type="InterPro" id="IPR007121">
    <property type="entry name" value="RNA_pol_bsu_CS"/>
</dbReference>
<dbReference type="InterPro" id="IPR007642">
    <property type="entry name" value="RNA_pol_Rpb2_2"/>
</dbReference>
<name>A0ABQ8ZFC6_9EUKA</name>
<keyword evidence="2 10" id="KW-0240">DNA-directed RNA polymerase</keyword>
<keyword evidence="6" id="KW-0068">Autocatalytic cleavage</keyword>
<dbReference type="PROSITE" id="PS50817">
    <property type="entry name" value="INTEIN_N_TER"/>
    <property type="match status" value="2"/>
</dbReference>
<dbReference type="Pfam" id="PF00562">
    <property type="entry name" value="RNA_pol_Rpb2_6"/>
    <property type="match status" value="1"/>
</dbReference>
<dbReference type="InterPro" id="IPR015712">
    <property type="entry name" value="DNA-dir_RNA_pol_su2"/>
</dbReference>
<dbReference type="Pfam" id="PF07591">
    <property type="entry name" value="PT-HINT"/>
    <property type="match status" value="1"/>
</dbReference>
<dbReference type="InterPro" id="IPR007641">
    <property type="entry name" value="RNA_pol_Rpb2_7"/>
</dbReference>
<dbReference type="SUPFAM" id="SSF64484">
    <property type="entry name" value="beta and beta-prime subunits of DNA dependent RNA-polymerase"/>
    <property type="match status" value="3"/>
</dbReference>
<dbReference type="InterPro" id="IPR014724">
    <property type="entry name" value="RNA_pol_RPB2_OB-fold"/>
</dbReference>
<dbReference type="NCBIfam" id="NF007175">
    <property type="entry name" value="PRK09606.1"/>
    <property type="match status" value="1"/>
</dbReference>
<gene>
    <name evidence="13" type="ORF">M0813_11162</name>
</gene>
<dbReference type="NCBIfam" id="TIGR01445">
    <property type="entry name" value="intein_Nterm"/>
    <property type="match status" value="1"/>
</dbReference>
<dbReference type="Gene3D" id="3.90.1800.10">
    <property type="entry name" value="RNA polymerase alpha subunit dimerisation domain"/>
    <property type="match status" value="2"/>
</dbReference>
<evidence type="ECO:0000256" key="6">
    <source>
        <dbReference type="ARBA" id="ARBA00022813"/>
    </source>
</evidence>
<evidence type="ECO:0000256" key="7">
    <source>
        <dbReference type="ARBA" id="ARBA00022833"/>
    </source>
</evidence>
<dbReference type="InterPro" id="IPR007646">
    <property type="entry name" value="RNA_pol_Rpb2_4"/>
</dbReference>
<keyword evidence="9 10" id="KW-0804">Transcription</keyword>